<evidence type="ECO:0000256" key="1">
    <source>
        <dbReference type="SAM" id="MobiDB-lite"/>
    </source>
</evidence>
<proteinExistence type="predicted"/>
<dbReference type="EMBL" id="JAPFFL010000019">
    <property type="protein sequence ID" value="KAJ6671752.1"/>
    <property type="molecule type" value="Genomic_DNA"/>
</dbReference>
<accession>A0A9Q0NL58</accession>
<feature type="region of interest" description="Disordered" evidence="1">
    <location>
        <begin position="81"/>
        <end position="118"/>
    </location>
</feature>
<reference evidence="2" key="1">
    <citation type="submission" date="2022-11" db="EMBL/GenBank/DDBJ databases">
        <authorList>
            <person name="Hyden B.L."/>
            <person name="Feng K."/>
            <person name="Yates T."/>
            <person name="Jawdy S."/>
            <person name="Smart L.B."/>
            <person name="Muchero W."/>
        </authorList>
    </citation>
    <scope>NUCLEOTIDE SEQUENCE</scope>
    <source>
        <tissue evidence="2">Shoot tip</tissue>
    </source>
</reference>
<organism evidence="2 3">
    <name type="scientific">Salix viminalis</name>
    <name type="common">Common osier</name>
    <name type="synonym">Basket willow</name>
    <dbReference type="NCBI Taxonomy" id="40686"/>
    <lineage>
        <taxon>Eukaryota</taxon>
        <taxon>Viridiplantae</taxon>
        <taxon>Streptophyta</taxon>
        <taxon>Embryophyta</taxon>
        <taxon>Tracheophyta</taxon>
        <taxon>Spermatophyta</taxon>
        <taxon>Magnoliopsida</taxon>
        <taxon>eudicotyledons</taxon>
        <taxon>Gunneridae</taxon>
        <taxon>Pentapetalae</taxon>
        <taxon>rosids</taxon>
        <taxon>fabids</taxon>
        <taxon>Malpighiales</taxon>
        <taxon>Salicaceae</taxon>
        <taxon>Saliceae</taxon>
        <taxon>Salix</taxon>
    </lineage>
</organism>
<dbReference type="AlphaFoldDB" id="A0A9Q0NL58"/>
<gene>
    <name evidence="2" type="ORF">OIU85_015492</name>
</gene>
<comment type="caution">
    <text evidence="2">The sequence shown here is derived from an EMBL/GenBank/DDBJ whole genome shotgun (WGS) entry which is preliminary data.</text>
</comment>
<keyword evidence="3" id="KW-1185">Reference proteome</keyword>
<name>A0A9Q0NL58_SALVM</name>
<dbReference type="Proteomes" id="UP001151529">
    <property type="component" value="Chromosome 9"/>
</dbReference>
<evidence type="ECO:0000313" key="2">
    <source>
        <dbReference type="EMBL" id="KAJ6671752.1"/>
    </source>
</evidence>
<dbReference type="OrthoDB" id="10599384at2759"/>
<feature type="compositionally biased region" description="Basic and acidic residues" evidence="1">
    <location>
        <begin position="108"/>
        <end position="118"/>
    </location>
</feature>
<sequence length="118" mass="13307">MDNSSRSYKWCYVSEGNALDNPKWFSGGKDFKGRKSISDNIQWGNICLQTRNSNGIDGPDYDFINENQGCLNMPDRERTLPVQRPVLGQSLPLQESGNLVSDDTSPVRQEDNLKPRIA</sequence>
<protein>
    <submittedName>
        <fullName evidence="2">Uncharacterized protein</fullName>
    </submittedName>
</protein>
<evidence type="ECO:0000313" key="3">
    <source>
        <dbReference type="Proteomes" id="UP001151529"/>
    </source>
</evidence>
<reference evidence="2" key="2">
    <citation type="journal article" date="2023" name="Int. J. Mol. Sci.">
        <title>De Novo Assembly and Annotation of 11 Diverse Shrub Willow (Salix) Genomes Reveals Novel Gene Organization in Sex-Linked Regions.</title>
        <authorList>
            <person name="Hyden B."/>
            <person name="Feng K."/>
            <person name="Yates T.B."/>
            <person name="Jawdy S."/>
            <person name="Cereghino C."/>
            <person name="Smart L.B."/>
            <person name="Muchero W."/>
        </authorList>
    </citation>
    <scope>NUCLEOTIDE SEQUENCE [LARGE SCALE GENOMIC DNA]</scope>
    <source>
        <tissue evidence="2">Shoot tip</tissue>
    </source>
</reference>
<feature type="compositionally biased region" description="Polar residues" evidence="1">
    <location>
        <begin position="91"/>
        <end position="107"/>
    </location>
</feature>